<proteinExistence type="predicted"/>
<organism evidence="2 3">
    <name type="scientific">Myceligenerans xiligouense</name>
    <dbReference type="NCBI Taxonomy" id="253184"/>
    <lineage>
        <taxon>Bacteria</taxon>
        <taxon>Bacillati</taxon>
        <taxon>Actinomycetota</taxon>
        <taxon>Actinomycetes</taxon>
        <taxon>Micrococcales</taxon>
        <taxon>Promicromonosporaceae</taxon>
        <taxon>Myceligenerans</taxon>
    </lineage>
</organism>
<reference evidence="2 3" key="1">
    <citation type="submission" date="2018-11" db="EMBL/GenBank/DDBJ databases">
        <title>Sequencing the genomes of 1000 actinobacteria strains.</title>
        <authorList>
            <person name="Klenk H.-P."/>
        </authorList>
    </citation>
    <scope>NUCLEOTIDE SEQUENCE [LARGE SCALE GENOMIC DNA]</scope>
    <source>
        <strain evidence="2 3">DSM 15700</strain>
    </source>
</reference>
<keyword evidence="3" id="KW-1185">Reference proteome</keyword>
<protein>
    <submittedName>
        <fullName evidence="2">Uncharacterized protein</fullName>
    </submittedName>
</protein>
<evidence type="ECO:0000313" key="3">
    <source>
        <dbReference type="Proteomes" id="UP000280501"/>
    </source>
</evidence>
<dbReference type="Proteomes" id="UP000280501">
    <property type="component" value="Unassembled WGS sequence"/>
</dbReference>
<sequence>MDVGTETGAAVRVERDISVDNQYVELVGAGPGEQRSQWRELTFIEVPRPVLGDLSHLDGAFLDDVAVDRRRAHYECGAGAAFGRVVDVDGTEAGHAVVPHSSASRAYSMPSSQPRSRWKDSLTL</sequence>
<name>A0A3N4ZHX4_9MICO</name>
<dbReference type="EMBL" id="RKQZ01000001">
    <property type="protein sequence ID" value="RPF19501.1"/>
    <property type="molecule type" value="Genomic_DNA"/>
</dbReference>
<feature type="region of interest" description="Disordered" evidence="1">
    <location>
        <begin position="97"/>
        <end position="124"/>
    </location>
</feature>
<feature type="compositionally biased region" description="Low complexity" evidence="1">
    <location>
        <begin position="101"/>
        <end position="112"/>
    </location>
</feature>
<gene>
    <name evidence="2" type="ORF">EDD34_0050</name>
</gene>
<evidence type="ECO:0000313" key="2">
    <source>
        <dbReference type="EMBL" id="RPF19501.1"/>
    </source>
</evidence>
<dbReference type="AlphaFoldDB" id="A0A3N4ZHX4"/>
<evidence type="ECO:0000256" key="1">
    <source>
        <dbReference type="SAM" id="MobiDB-lite"/>
    </source>
</evidence>
<comment type="caution">
    <text evidence="2">The sequence shown here is derived from an EMBL/GenBank/DDBJ whole genome shotgun (WGS) entry which is preliminary data.</text>
</comment>
<accession>A0A3N4ZHX4</accession>